<sequence>MLVTSLVESGKLQSRKSTQQRQKQYFEQRRRQQQRQGQTTGLESYADGPNISEQHHKEHRSLDILSLLNLSTTAQEHKSSYPIRREDLEVNALRPKCDITKDSPKVPSKMVAPLTSVEVNKARAESGFQVEIASPKKVKLCAPHNHDKSFNEINSKPDTWRAGTEQQCSVLDFLGDDGLNDYVKESPVHEDHVAFSVEGLGKMGMETPVHSPRQPGRTFSYDCSSPLNPARGQKSFNSRKHLDDFEIEMDAMMQDINIPPYSSALEFSPDPMDSFSRSKQTLSKDDVHSGRLDSYYGCRRIFDNAENFRKDKWDGRPCFPEEYTFNEWEHDLSWKNWRSQMNCVSDDNLMHEKYKMSDFSFEGPFSPIRSATGITDKFDVLEEPSYFKHQKSEKYHDFMVPNGARHHAVGRNFDFGGVTRQPDWSCFMNENERDNLSLLSEESCSSSAVRDNAIDSSLSKPTRNWSKRRYDNAYADPGYHLNITSTGKTRIKSKHVVQPEDIAHGSGKCTKMPDSSKFKPFHHSNSPLQEKFTPNNNWFPEEGYLSVDNNSGCSSFHQKSETNCPSAGSKILFGDPFSASPVPELHLNPRSHFKPCKPVASSPSGSLISGNFEFHDSPMTPKIGFGPRQPEFHYSHGETPSPDLSAQESVSKDEGRKAESQPCRKSKLEEEHCILNNLYTENQRWNKNSECEEVKDAASGLTASVKPTLLERAEKTSSSMNSPAKYRSIIEEKEDYCGYEIPIPCPKSNGEMEEAEPQETKKESKQQSDFVDSSCRVMMLQSYVQFLCVQKVLKEAAAHNGIKKI</sequence>
<dbReference type="AlphaFoldDB" id="A0A540KDF1"/>
<reference evidence="2 3" key="1">
    <citation type="journal article" date="2019" name="G3 (Bethesda)">
        <title>Sequencing of a Wild Apple (Malus baccata) Genome Unravels the Differences Between Cultivated and Wild Apple Species Regarding Disease Resistance and Cold Tolerance.</title>
        <authorList>
            <person name="Chen X."/>
        </authorList>
    </citation>
    <scope>NUCLEOTIDE SEQUENCE [LARGE SCALE GENOMIC DNA]</scope>
    <source>
        <strain evidence="3">cv. Shandingzi</strain>
        <tissue evidence="2">Leaves</tissue>
    </source>
</reference>
<evidence type="ECO:0000256" key="1">
    <source>
        <dbReference type="SAM" id="MobiDB-lite"/>
    </source>
</evidence>
<feature type="region of interest" description="Disordered" evidence="1">
    <location>
        <begin position="748"/>
        <end position="768"/>
    </location>
</feature>
<dbReference type="EMBL" id="VIEB01001427">
    <property type="protein sequence ID" value="TQD72255.1"/>
    <property type="molecule type" value="Genomic_DNA"/>
</dbReference>
<evidence type="ECO:0000313" key="3">
    <source>
        <dbReference type="Proteomes" id="UP000315295"/>
    </source>
</evidence>
<protein>
    <submittedName>
        <fullName evidence="2">Uncharacterized protein</fullName>
    </submittedName>
</protein>
<accession>A0A540KDF1</accession>
<proteinExistence type="predicted"/>
<dbReference type="PANTHER" id="PTHR37722:SF2">
    <property type="entry name" value="OS01G0167700 PROTEIN"/>
    <property type="match status" value="1"/>
</dbReference>
<name>A0A540KDF1_MALBA</name>
<feature type="compositionally biased region" description="Basic and acidic residues" evidence="1">
    <location>
        <begin position="650"/>
        <end position="659"/>
    </location>
</feature>
<organism evidence="2 3">
    <name type="scientific">Malus baccata</name>
    <name type="common">Siberian crab apple</name>
    <name type="synonym">Pyrus baccata</name>
    <dbReference type="NCBI Taxonomy" id="106549"/>
    <lineage>
        <taxon>Eukaryota</taxon>
        <taxon>Viridiplantae</taxon>
        <taxon>Streptophyta</taxon>
        <taxon>Embryophyta</taxon>
        <taxon>Tracheophyta</taxon>
        <taxon>Spermatophyta</taxon>
        <taxon>Magnoliopsida</taxon>
        <taxon>eudicotyledons</taxon>
        <taxon>Gunneridae</taxon>
        <taxon>Pentapetalae</taxon>
        <taxon>rosids</taxon>
        <taxon>fabids</taxon>
        <taxon>Rosales</taxon>
        <taxon>Rosaceae</taxon>
        <taxon>Amygdaloideae</taxon>
        <taxon>Maleae</taxon>
        <taxon>Malus</taxon>
    </lineage>
</organism>
<evidence type="ECO:0000313" key="2">
    <source>
        <dbReference type="EMBL" id="TQD72255.1"/>
    </source>
</evidence>
<gene>
    <name evidence="2" type="ORF">C1H46_042207</name>
</gene>
<feature type="region of interest" description="Disordered" evidence="1">
    <location>
        <begin position="618"/>
        <end position="666"/>
    </location>
</feature>
<comment type="caution">
    <text evidence="2">The sequence shown here is derived from an EMBL/GenBank/DDBJ whole genome shotgun (WGS) entry which is preliminary data.</text>
</comment>
<dbReference type="PANTHER" id="PTHR37722">
    <property type="entry name" value="OS01G0167700 PROTEIN"/>
    <property type="match status" value="1"/>
</dbReference>
<keyword evidence="3" id="KW-1185">Reference proteome</keyword>
<feature type="region of interest" description="Disordered" evidence="1">
    <location>
        <begin position="1"/>
        <end position="51"/>
    </location>
</feature>
<dbReference type="Proteomes" id="UP000315295">
    <property type="component" value="Unassembled WGS sequence"/>
</dbReference>